<evidence type="ECO:0000313" key="3">
    <source>
        <dbReference type="EMBL" id="QLY40598.1"/>
    </source>
</evidence>
<keyword evidence="1" id="KW-0472">Membrane</keyword>
<reference evidence="3 4" key="1">
    <citation type="submission" date="2020-04" db="EMBL/GenBank/DDBJ databases">
        <authorList>
            <person name="Zheng R.K."/>
            <person name="Sun C.M."/>
        </authorList>
    </citation>
    <scope>NUCLEOTIDE SEQUENCE [LARGE SCALE GENOMIC DNA]</scope>
    <source>
        <strain evidence="4">zrk29</strain>
    </source>
</reference>
<keyword evidence="4" id="KW-1185">Reference proteome</keyword>
<feature type="transmembrane region" description="Helical" evidence="1">
    <location>
        <begin position="199"/>
        <end position="220"/>
    </location>
</feature>
<dbReference type="Proteomes" id="UP000512167">
    <property type="component" value="Chromosome"/>
</dbReference>
<dbReference type="EMBL" id="CP051151">
    <property type="protein sequence ID" value="QLY40598.1"/>
    <property type="molecule type" value="Genomic_DNA"/>
</dbReference>
<evidence type="ECO:0000259" key="2">
    <source>
        <dbReference type="Pfam" id="PF04892"/>
    </source>
</evidence>
<dbReference type="RefSeq" id="WP_312031444.1">
    <property type="nucleotide sequence ID" value="NZ_CP051151.1"/>
</dbReference>
<feature type="transmembrane region" description="Helical" evidence="1">
    <location>
        <begin position="117"/>
        <end position="139"/>
    </location>
</feature>
<protein>
    <submittedName>
        <fullName evidence="3">VanZ family protein</fullName>
    </submittedName>
</protein>
<dbReference type="NCBIfam" id="NF037970">
    <property type="entry name" value="vanZ_1"/>
    <property type="match status" value="1"/>
</dbReference>
<dbReference type="AlphaFoldDB" id="A0A7L6N5S7"/>
<accession>A0A7L6N5S7</accession>
<sequence length="259" mass="29756">MDKKKITLLISLLLTIFIFSMSLFSGTDSGEMSSGLSMTLKNIWDSIFKNNPISLSFLQTFVRKAAHVFEYLLLGVSYFFTAKAWKLSILKILTIGFITAGIDEWIQTFVPGRAGRWLDILVFDLGGFIIGLALMILIFDRRSKIHPDDVLKDLEDQKISSKKAYKYLYKQGQRLSFTNHAHFLKLNITLIDEPGVNKFLKVLFFIPLPLFIARFALLFIRDFQYDGFSKEDIKRVINTKGIKINVYPQSGEQIEIITF</sequence>
<dbReference type="KEGG" id="tbk:HF295_06970"/>
<keyword evidence="1" id="KW-1133">Transmembrane helix</keyword>
<keyword evidence="1" id="KW-0812">Transmembrane</keyword>
<name>A0A7L6N5S7_9MOLU</name>
<feature type="transmembrane region" description="Helical" evidence="1">
    <location>
        <begin position="61"/>
        <end position="81"/>
    </location>
</feature>
<organism evidence="3 4">
    <name type="scientific">Hujiaoplasma nucleasis</name>
    <dbReference type="NCBI Taxonomy" id="2725268"/>
    <lineage>
        <taxon>Bacteria</taxon>
        <taxon>Bacillati</taxon>
        <taxon>Mycoplasmatota</taxon>
        <taxon>Mollicutes</taxon>
        <taxon>Candidatus Izemoplasmatales</taxon>
        <taxon>Hujiaoplasmataceae</taxon>
        <taxon>Hujiaoplasma</taxon>
    </lineage>
</organism>
<feature type="domain" description="VanZ-like" evidence="2">
    <location>
        <begin position="9"/>
        <end position="138"/>
    </location>
</feature>
<dbReference type="Pfam" id="PF04892">
    <property type="entry name" value="VanZ"/>
    <property type="match status" value="1"/>
</dbReference>
<dbReference type="InterPro" id="IPR006976">
    <property type="entry name" value="VanZ-like"/>
</dbReference>
<gene>
    <name evidence="3" type="primary">vanZ</name>
    <name evidence="3" type="ORF">HF295_06970</name>
</gene>
<proteinExistence type="predicted"/>
<evidence type="ECO:0000313" key="4">
    <source>
        <dbReference type="Proteomes" id="UP000512167"/>
    </source>
</evidence>
<evidence type="ECO:0000256" key="1">
    <source>
        <dbReference type="SAM" id="Phobius"/>
    </source>
</evidence>